<feature type="region of interest" description="Disordered" evidence="2">
    <location>
        <begin position="654"/>
        <end position="676"/>
    </location>
</feature>
<feature type="compositionally biased region" description="Polar residues" evidence="2">
    <location>
        <begin position="846"/>
        <end position="862"/>
    </location>
</feature>
<feature type="region of interest" description="Disordered" evidence="2">
    <location>
        <begin position="70"/>
        <end position="106"/>
    </location>
</feature>
<dbReference type="Proteomes" id="UP000094043">
    <property type="component" value="Chromosome 1"/>
</dbReference>
<organism evidence="5 6">
    <name type="scientific">Cryptococcus depauperatus CBS 7841</name>
    <dbReference type="NCBI Taxonomy" id="1295531"/>
    <lineage>
        <taxon>Eukaryota</taxon>
        <taxon>Fungi</taxon>
        <taxon>Dikarya</taxon>
        <taxon>Basidiomycota</taxon>
        <taxon>Agaricomycotina</taxon>
        <taxon>Tremellomycetes</taxon>
        <taxon>Tremellales</taxon>
        <taxon>Cryptococcaceae</taxon>
        <taxon>Cryptococcus</taxon>
    </lineage>
</organism>
<dbReference type="Gene3D" id="3.80.10.10">
    <property type="entry name" value="Ribonuclease Inhibitor"/>
    <property type="match status" value="2"/>
</dbReference>
<protein>
    <submittedName>
        <fullName evidence="5">Uncharacterized protein</fullName>
    </submittedName>
</protein>
<keyword evidence="1" id="KW-0833">Ubl conjugation pathway</keyword>
<dbReference type="SUPFAM" id="SSF81383">
    <property type="entry name" value="F-box domain"/>
    <property type="match status" value="1"/>
</dbReference>
<dbReference type="InterPro" id="IPR036047">
    <property type="entry name" value="F-box-like_dom_sf"/>
</dbReference>
<evidence type="ECO:0000313" key="5">
    <source>
        <dbReference type="EMBL" id="WVN86017.1"/>
    </source>
</evidence>
<keyword evidence="6" id="KW-1185">Reference proteome</keyword>
<dbReference type="SUPFAM" id="SSF52047">
    <property type="entry name" value="RNI-like"/>
    <property type="match status" value="1"/>
</dbReference>
<dbReference type="InterPro" id="IPR001810">
    <property type="entry name" value="F-box_dom"/>
</dbReference>
<reference evidence="5" key="3">
    <citation type="submission" date="2024-01" db="EMBL/GenBank/DDBJ databases">
        <authorList>
            <person name="Coelho M.A."/>
            <person name="David-Palma M."/>
            <person name="Shea T."/>
            <person name="Sun S."/>
            <person name="Cuomo C.A."/>
            <person name="Heitman J."/>
        </authorList>
    </citation>
    <scope>NUCLEOTIDE SEQUENCE</scope>
    <source>
        <strain evidence="5">CBS 7841</strain>
    </source>
</reference>
<dbReference type="PANTHER" id="PTHR13382:SF69">
    <property type="entry name" value="FI18408P1"/>
    <property type="match status" value="1"/>
</dbReference>
<accession>A0A1E3IK28</accession>
<proteinExistence type="predicted"/>
<dbReference type="RefSeq" id="XP_066066717.1">
    <property type="nucleotide sequence ID" value="XM_066210620.1"/>
</dbReference>
<dbReference type="GO" id="GO:0005737">
    <property type="term" value="C:cytoplasm"/>
    <property type="evidence" value="ECO:0007669"/>
    <property type="project" value="TreeGrafter"/>
</dbReference>
<feature type="domain" description="F-box" evidence="3">
    <location>
        <begin position="152"/>
        <end position="193"/>
    </location>
</feature>
<dbReference type="InterPro" id="IPR050648">
    <property type="entry name" value="F-box_LRR-repeat"/>
</dbReference>
<dbReference type="SMART" id="SM00367">
    <property type="entry name" value="LRR_CC"/>
    <property type="match status" value="9"/>
</dbReference>
<feature type="region of interest" description="Disordered" evidence="2">
    <location>
        <begin position="745"/>
        <end position="776"/>
    </location>
</feature>
<dbReference type="VEuPathDB" id="FungiDB:L203_02356"/>
<dbReference type="EMBL" id="CP143784">
    <property type="protein sequence ID" value="WVN86017.1"/>
    <property type="molecule type" value="Genomic_DNA"/>
</dbReference>
<dbReference type="GeneID" id="91085389"/>
<feature type="region of interest" description="Disordered" evidence="2">
    <location>
        <begin position="846"/>
        <end position="912"/>
    </location>
</feature>
<feature type="region of interest" description="Disordered" evidence="2">
    <location>
        <begin position="1"/>
        <end position="40"/>
    </location>
</feature>
<dbReference type="AlphaFoldDB" id="A0A1E3IK28"/>
<dbReference type="CDD" id="cd09917">
    <property type="entry name" value="F-box_SF"/>
    <property type="match status" value="1"/>
</dbReference>
<evidence type="ECO:0000313" key="6">
    <source>
        <dbReference type="Proteomes" id="UP000094043"/>
    </source>
</evidence>
<dbReference type="Pfam" id="PF12937">
    <property type="entry name" value="F-box-like"/>
    <property type="match status" value="1"/>
</dbReference>
<feature type="compositionally biased region" description="Basic and acidic residues" evidence="2">
    <location>
        <begin position="888"/>
        <end position="900"/>
    </location>
</feature>
<feature type="compositionally biased region" description="Polar residues" evidence="2">
    <location>
        <begin position="763"/>
        <end position="776"/>
    </location>
</feature>
<evidence type="ECO:0000256" key="1">
    <source>
        <dbReference type="ARBA" id="ARBA00022786"/>
    </source>
</evidence>
<name>A0A1E3IK28_9TREE</name>
<feature type="region of interest" description="Disordered" evidence="2">
    <location>
        <begin position="791"/>
        <end position="829"/>
    </location>
</feature>
<feature type="compositionally biased region" description="Polar residues" evidence="2">
    <location>
        <begin position="20"/>
        <end position="29"/>
    </location>
</feature>
<dbReference type="OrthoDB" id="10257471at2759"/>
<gene>
    <name evidence="5" type="ORF">L203_101175</name>
</gene>
<feature type="domain" description="F-box/LRR-repeat protein 15-like leucin rich repeat" evidence="4">
    <location>
        <begin position="433"/>
        <end position="596"/>
    </location>
</feature>
<feature type="domain" description="F-box/LRR-repeat protein 15-like leucin rich repeat" evidence="4">
    <location>
        <begin position="232"/>
        <end position="392"/>
    </location>
</feature>
<reference evidence="5" key="2">
    <citation type="journal article" date="2022" name="Elife">
        <title>Obligate sexual reproduction of a homothallic fungus closely related to the Cryptococcus pathogenic species complex.</title>
        <authorList>
            <person name="Passer A.R."/>
            <person name="Clancey S.A."/>
            <person name="Shea T."/>
            <person name="David-Palma M."/>
            <person name="Averette A.F."/>
            <person name="Boekhout T."/>
            <person name="Porcel B.M."/>
            <person name="Nowrousian M."/>
            <person name="Cuomo C.A."/>
            <person name="Sun S."/>
            <person name="Heitman J."/>
            <person name="Coelho M.A."/>
        </authorList>
    </citation>
    <scope>NUCLEOTIDE SEQUENCE</scope>
    <source>
        <strain evidence="5">CBS 7841</strain>
    </source>
</reference>
<dbReference type="PANTHER" id="PTHR13382">
    <property type="entry name" value="MITOCHONDRIAL ATP SYNTHASE COUPLING FACTOR B"/>
    <property type="match status" value="1"/>
</dbReference>
<dbReference type="InterPro" id="IPR006553">
    <property type="entry name" value="Leu-rich_rpt_Cys-con_subtyp"/>
</dbReference>
<feature type="compositionally biased region" description="Basic residues" evidence="2">
    <location>
        <begin position="74"/>
        <end position="88"/>
    </location>
</feature>
<dbReference type="Pfam" id="PF25372">
    <property type="entry name" value="DUF7885"/>
    <property type="match status" value="2"/>
</dbReference>
<feature type="compositionally biased region" description="Polar residues" evidence="2">
    <location>
        <begin position="791"/>
        <end position="800"/>
    </location>
</feature>
<feature type="compositionally biased region" description="Low complexity" evidence="2">
    <location>
        <begin position="91"/>
        <end position="100"/>
    </location>
</feature>
<dbReference type="KEGG" id="cdep:91085389"/>
<evidence type="ECO:0000256" key="2">
    <source>
        <dbReference type="SAM" id="MobiDB-lite"/>
    </source>
</evidence>
<feature type="compositionally biased region" description="Polar residues" evidence="2">
    <location>
        <begin position="870"/>
        <end position="884"/>
    </location>
</feature>
<sequence length="912" mass="100065">MALGQDLDNSEKHLAEPAAGTSTNRSKASAFSDKPASSEAEPYWTHAYYSEMKGDETQLQCAIARLAIDGPRNHGGHRPRLTHKRAQLLRKPSMTPSSTSDSDKEDTVESIAIHIDEETKSWLDLSENNEKVDRKGKGKAFQEKNGICKAVDLPPEILLHIFRHLPSNADLLNSLLVCRFWCLCAFSLLWHRPNPGSITSLAAIIRVIHSKNSSLPYANAIKRLPLNQVGPILSDELLLPLSVCVQVERLNINGAVRVTADTLKIVIASMPNILSLDLTGVVHTDDSVMEVIGEKCRKIQAINISDCKLVGDDGIMALVGKSKSLRRVKFDKCHRISERSLIPLIRTCPLVLEYDFQALISLSNAVLHTIFLCTPYLRELRVNVCVALTDKCVPCLSEFENISDDQIAAISKEAGLNIDKEQGIAMYRPLVTTMEYLRVVDFTACTELGDQALDNLITNAPKIRQLTLNRCSKLTDKSLYSIGRLGKHLHNLHLGHVDLITDNGVIQIARNCTRLRYIDLACCTLLTDACIIEIGENLSKLRRFGLVKCQNITDAAIYSLIRNYATLERIHLSYCDQLSVKAIAYLLNRLPYLKHLSLTGVPSFRVSELQAFGRAPPQTFNDHQRSSFCVFSGSLIDTLRDYLNERYLPSMDIDTSEGSTHDGAASSASSLTIPGGFSTPPGQPALVYRPSYSNSEDVWDHVSPGIPSEAFQASAGTHVASVGMAQTSDGAYFAPISFNSISPSASTPSPLPAVIDNEHPYSLSHSTPGTNTTNPTALDYSCSHNYALPSLDSSRSSGQNIEGRPSGLASGLSRRERPNVLRTLPQPSVTSSTDVLAAFSNVSSNAGDCTQQRQQSSFSQPHSPLYNCSIYGTGTGTDTHYVNETDSEPQRQSRGGDGHTRQQKWFGRFGRN</sequence>
<reference evidence="5" key="1">
    <citation type="submission" date="2016-06" db="EMBL/GenBank/DDBJ databases">
        <authorList>
            <person name="Cuomo C."/>
            <person name="Litvintseva A."/>
            <person name="Heitman J."/>
            <person name="Chen Y."/>
            <person name="Sun S."/>
            <person name="Springer D."/>
            <person name="Dromer F."/>
            <person name="Young S."/>
            <person name="Zeng Q."/>
            <person name="Chapman S."/>
            <person name="Gujja S."/>
            <person name="Saif S."/>
            <person name="Birren B."/>
        </authorList>
    </citation>
    <scope>NUCLEOTIDE SEQUENCE</scope>
    <source>
        <strain evidence="5">CBS 7841</strain>
    </source>
</reference>
<dbReference type="InterPro" id="IPR057207">
    <property type="entry name" value="FBXL15_LRR"/>
</dbReference>
<evidence type="ECO:0000259" key="4">
    <source>
        <dbReference type="Pfam" id="PF25372"/>
    </source>
</evidence>
<evidence type="ECO:0000259" key="3">
    <source>
        <dbReference type="Pfam" id="PF12937"/>
    </source>
</evidence>
<dbReference type="InterPro" id="IPR032675">
    <property type="entry name" value="LRR_dom_sf"/>
</dbReference>